<name>G9WZ38_9FIRM</name>
<proteinExistence type="predicted"/>
<dbReference type="EMBL" id="AFZE01000005">
    <property type="protein sequence ID" value="EHL16183.1"/>
    <property type="molecule type" value="Genomic_DNA"/>
</dbReference>
<evidence type="ECO:0000313" key="1">
    <source>
        <dbReference type="EMBL" id="EHL16183.1"/>
    </source>
</evidence>
<accession>G9WZ38</accession>
<dbReference type="HOGENOM" id="CLU_136186_0_0_9"/>
<sequence length="169" mass="19460">MLNEFNEKQKEMELSEMNKKAEDVVEAAVKRTKINRALLICPNMSLINEQIDLMISICGIYGIDIEKNKLEILINKALSECNSEIIYKIYGIPMLINSIYVETSGIITLSMGKAFIEVCKKVKLFIEVCEKVNFGDIRESDIISSVGEKIMKERFKEEMKRNNMDCYIK</sequence>
<reference evidence="1 2" key="1">
    <citation type="submission" date="2011-08" db="EMBL/GenBank/DDBJ databases">
        <title>The Genome Sequence of Eubacteriaceae bacterium ACC19a.</title>
        <authorList>
            <consortium name="The Broad Institute Genome Sequencing Platform"/>
            <person name="Earl A."/>
            <person name="Ward D."/>
            <person name="Feldgarden M."/>
            <person name="Gevers D."/>
            <person name="Sizova M."/>
            <person name="Hazen A."/>
            <person name="Epstein S."/>
            <person name="Young S.K."/>
            <person name="Zeng Q."/>
            <person name="Gargeya S."/>
            <person name="Fitzgerald M."/>
            <person name="Haas B."/>
            <person name="Abouelleil A."/>
            <person name="Alvarado L."/>
            <person name="Arachchi H.M."/>
            <person name="Berlin A."/>
            <person name="Brown A."/>
            <person name="Chapman S.B."/>
            <person name="Chen Z."/>
            <person name="Dunbar C."/>
            <person name="Freedman E."/>
            <person name="Gearin G."/>
            <person name="Gellesch M."/>
            <person name="Goldberg J."/>
            <person name="Griggs A."/>
            <person name="Gujja S."/>
            <person name="Heiman D."/>
            <person name="Howarth C."/>
            <person name="Larson L."/>
            <person name="Lui A."/>
            <person name="MacDonald P.J.P."/>
            <person name="Montmayeur A."/>
            <person name="Murphy C."/>
            <person name="Neiman D."/>
            <person name="Pearson M."/>
            <person name="Priest M."/>
            <person name="Roberts A."/>
            <person name="Saif S."/>
            <person name="Shea T."/>
            <person name="Shenoy N."/>
            <person name="Sisk P."/>
            <person name="Stolte C."/>
            <person name="Sykes S."/>
            <person name="Wortman J."/>
            <person name="Nusbaum C."/>
            <person name="Birren B."/>
        </authorList>
    </citation>
    <scope>NUCLEOTIDE SEQUENCE [LARGE SCALE GENOMIC DNA]</scope>
    <source>
        <strain evidence="1 2">ACC19a</strain>
    </source>
</reference>
<dbReference type="Proteomes" id="UP000006437">
    <property type="component" value="Unassembled WGS sequence"/>
</dbReference>
<protein>
    <submittedName>
        <fullName evidence="1">Uncharacterized protein</fullName>
    </submittedName>
</protein>
<dbReference type="BioCyc" id="EBAC796937-HMP:GMGH-1444-MONOMER"/>
<organism evidence="1 2">
    <name type="scientific">Peptoanaerobacter stomatis</name>
    <dbReference type="NCBI Taxonomy" id="796937"/>
    <lineage>
        <taxon>Bacteria</taxon>
        <taxon>Bacillati</taxon>
        <taxon>Bacillota</taxon>
        <taxon>Clostridia</taxon>
        <taxon>Peptostreptococcales</taxon>
        <taxon>Filifactoraceae</taxon>
        <taxon>Peptoanaerobacter</taxon>
    </lineage>
</organism>
<dbReference type="AlphaFoldDB" id="G9WZ38"/>
<gene>
    <name evidence="1" type="ORF">HMPREF9629_01439</name>
</gene>
<comment type="caution">
    <text evidence="1">The sequence shown here is derived from an EMBL/GenBank/DDBJ whole genome shotgun (WGS) entry which is preliminary data.</text>
</comment>
<evidence type="ECO:0000313" key="2">
    <source>
        <dbReference type="Proteomes" id="UP000006437"/>
    </source>
</evidence>
<dbReference type="RefSeq" id="WP_009525669.1">
    <property type="nucleotide sequence ID" value="NZ_JH414554.1"/>
</dbReference>